<dbReference type="Pfam" id="PF00356">
    <property type="entry name" value="LacI"/>
    <property type="match status" value="1"/>
</dbReference>
<dbReference type="Proteomes" id="UP000035996">
    <property type="component" value="Unassembled WGS sequence"/>
</dbReference>
<dbReference type="GO" id="GO:0003700">
    <property type="term" value="F:DNA-binding transcription factor activity"/>
    <property type="evidence" value="ECO:0007669"/>
    <property type="project" value="TreeGrafter"/>
</dbReference>
<dbReference type="CDD" id="cd01542">
    <property type="entry name" value="PBP1_TreR-like"/>
    <property type="match status" value="1"/>
</dbReference>
<accession>A0A0J6CTS0</accession>
<gene>
    <name evidence="5" type="ORF">AB986_10910</name>
</gene>
<dbReference type="InterPro" id="IPR046335">
    <property type="entry name" value="LacI/GalR-like_sensor"/>
</dbReference>
<dbReference type="PROSITE" id="PS00356">
    <property type="entry name" value="HTH_LACI_1"/>
    <property type="match status" value="1"/>
</dbReference>
<dbReference type="PANTHER" id="PTHR30146:SF146">
    <property type="entry name" value="HTH-TYPE TRANSCRIPTIONAL REGULATOR TRER"/>
    <property type="match status" value="1"/>
</dbReference>
<dbReference type="Gene3D" id="1.10.260.40">
    <property type="entry name" value="lambda repressor-like DNA-binding domains"/>
    <property type="match status" value="1"/>
</dbReference>
<protein>
    <submittedName>
        <fullName evidence="5">DNA-binding protein</fullName>
    </submittedName>
</protein>
<dbReference type="GO" id="GO:0000976">
    <property type="term" value="F:transcription cis-regulatory region binding"/>
    <property type="evidence" value="ECO:0007669"/>
    <property type="project" value="TreeGrafter"/>
</dbReference>
<dbReference type="InterPro" id="IPR028082">
    <property type="entry name" value="Peripla_BP_I"/>
</dbReference>
<dbReference type="AlphaFoldDB" id="A0A0J6CTS0"/>
<dbReference type="PATRIC" id="fig|157733.3.peg.194"/>
<keyword evidence="1" id="KW-0805">Transcription regulation</keyword>
<dbReference type="InterPro" id="IPR010982">
    <property type="entry name" value="Lambda_DNA-bd_dom_sf"/>
</dbReference>
<name>A0A0J6CTS0_9BACL</name>
<keyword evidence="6" id="KW-1185">Reference proteome</keyword>
<dbReference type="SUPFAM" id="SSF47413">
    <property type="entry name" value="lambda repressor-like DNA-binding domains"/>
    <property type="match status" value="1"/>
</dbReference>
<dbReference type="SUPFAM" id="SSF53822">
    <property type="entry name" value="Periplasmic binding protein-like I"/>
    <property type="match status" value="1"/>
</dbReference>
<dbReference type="InterPro" id="IPR000843">
    <property type="entry name" value="HTH_LacI"/>
</dbReference>
<keyword evidence="3" id="KW-0804">Transcription</keyword>
<organism evidence="5 6">
    <name type="scientific">Guptibacillus hwajinpoensis</name>
    <dbReference type="NCBI Taxonomy" id="208199"/>
    <lineage>
        <taxon>Bacteria</taxon>
        <taxon>Bacillati</taxon>
        <taxon>Bacillota</taxon>
        <taxon>Bacilli</taxon>
        <taxon>Bacillales</taxon>
        <taxon>Guptibacillaceae</taxon>
        <taxon>Guptibacillus</taxon>
    </lineage>
</organism>
<evidence type="ECO:0000313" key="6">
    <source>
        <dbReference type="Proteomes" id="UP000035996"/>
    </source>
</evidence>
<dbReference type="Gene3D" id="3.40.50.2300">
    <property type="match status" value="2"/>
</dbReference>
<dbReference type="PRINTS" id="PR00036">
    <property type="entry name" value="HTHLACI"/>
</dbReference>
<evidence type="ECO:0000259" key="4">
    <source>
        <dbReference type="PROSITE" id="PS50932"/>
    </source>
</evidence>
<evidence type="ECO:0000256" key="2">
    <source>
        <dbReference type="ARBA" id="ARBA00023125"/>
    </source>
</evidence>
<evidence type="ECO:0000313" key="5">
    <source>
        <dbReference type="EMBL" id="KMM36480.1"/>
    </source>
</evidence>
<dbReference type="CDD" id="cd01392">
    <property type="entry name" value="HTH_LacI"/>
    <property type="match status" value="1"/>
</dbReference>
<reference evidence="5" key="1">
    <citation type="submission" date="2015-06" db="EMBL/GenBank/DDBJ databases">
        <authorList>
            <person name="Liu B."/>
            <person name="Wang J."/>
            <person name="Zhu Y."/>
            <person name="Liu G."/>
            <person name="Chen Q."/>
            <person name="Zheng C."/>
            <person name="Che J."/>
            <person name="Ge C."/>
            <person name="Shi H."/>
            <person name="Pan Z."/>
            <person name="Liu X."/>
        </authorList>
    </citation>
    <scope>NUCLEOTIDE SEQUENCE [LARGE SCALE GENOMIC DNA]</scope>
    <source>
        <strain evidence="5">DSM 16346</strain>
    </source>
</reference>
<evidence type="ECO:0000256" key="1">
    <source>
        <dbReference type="ARBA" id="ARBA00023015"/>
    </source>
</evidence>
<dbReference type="STRING" id="157733.AB986_10910"/>
<evidence type="ECO:0000256" key="3">
    <source>
        <dbReference type="ARBA" id="ARBA00023163"/>
    </source>
</evidence>
<dbReference type="PANTHER" id="PTHR30146">
    <property type="entry name" value="LACI-RELATED TRANSCRIPTIONAL REPRESSOR"/>
    <property type="match status" value="1"/>
</dbReference>
<dbReference type="EMBL" id="LELK01000004">
    <property type="protein sequence ID" value="KMM36480.1"/>
    <property type="molecule type" value="Genomic_DNA"/>
</dbReference>
<keyword evidence="2 5" id="KW-0238">DNA-binding</keyword>
<dbReference type="OrthoDB" id="3180992at2"/>
<sequence>MPTIKDVAKRAGVSRTTVSRVLNDNGYVSHEARTRVVEAVKEMGYIPSAHAKTMRTKRSGVIGVILPRISTETASRVVNGIEEELAANGYQILLTNTQLKPEKEIQNIKLLKSRQVDGIILLATNRNQDLLETIADLSIPFVALGQELTGVTSVVYDDYHSAFDVTESFISEGHQQIGFIGVPETDHAVGFLRKQGYLDAMAKHNLPVKEEWIQDGNFSFESGYQAAKQLMEQAQVKPTAVFAVTDRMAIGALGYLKENQINVPSEVALFGIGASDLSKHVTPPLSTVDYFNEDAGQKTAQLILEQLTGKIIEKEKIKLNYRLIKRDSV</sequence>
<feature type="domain" description="HTH lacI-type" evidence="4">
    <location>
        <begin position="2"/>
        <end position="56"/>
    </location>
</feature>
<dbReference type="PROSITE" id="PS50932">
    <property type="entry name" value="HTH_LACI_2"/>
    <property type="match status" value="1"/>
</dbReference>
<dbReference type="Pfam" id="PF13377">
    <property type="entry name" value="Peripla_BP_3"/>
    <property type="match status" value="1"/>
</dbReference>
<comment type="caution">
    <text evidence="5">The sequence shown here is derived from an EMBL/GenBank/DDBJ whole genome shotgun (WGS) entry which is preliminary data.</text>
</comment>
<dbReference type="SMART" id="SM00354">
    <property type="entry name" value="HTH_LACI"/>
    <property type="match status" value="1"/>
</dbReference>
<dbReference type="RefSeq" id="WP_048311192.1">
    <property type="nucleotide sequence ID" value="NZ_CP119526.1"/>
</dbReference>
<proteinExistence type="predicted"/>